<gene>
    <name evidence="1" type="ORF">V4F39_20775</name>
</gene>
<name>A0AAW9QLB5_9BURK</name>
<sequence length="753" mass="78036">MDTLFAERPHFFEGQYLGAADLASLLDYLREQAARQRLAGRSWGVLSGLELVQGTDPAGAPHYTITPGVAVDGHGRLLAVLAPTRLDAALFALQPSGLVNVWLRHHEASAGGVRPGFEVCDTSDAYARVGERTVVEVGLRQTIALRESGIELGGTPYADAREAPGIALPGRPLALDGSVGAQLFPNDDESPRWLVPIGRVPWTQGAPGAFGAADETAQKLSLIFRRQAGVFTESLIAAGGLLRLRARWTEREAGKTADQLAAAAAPRERDLQHCHGRIQPTEPIWLEEHTRLAGDLRLMGTRIEWQAAGGTDYAAGGSVLGLRRAGAANAFGGADLQLLLGVAAPGPNRLVIGQATLQAAPADPCRPDFDFAAGVVVQQDAKVGVGTADSALAHPLTLRVSGAQQQALALQSAAGAVAWQVNTLPGPPGFNITQADATASNFFIAPTGNVGIGSSAPQARLDVRGVPAPQGNPLGAGKWLQAGDGGDAGRFWLQYGAQLAPLMVLSDLDNPPRLQFQQTGSGTEEAPQFQSWIGQARDGSPDLALSGGRVGIGTFTPQRTLHVEGEEVHSGGFGGGYSFGSRGAGFVNLPAAGERWVLYAEGGVARLWSGNDKLAVDAAGRVGIGTATPTDTLDVRGNVRLGGGLRYYAVGSPDNVRLVAGRVASGGAGAGLDWTSARNGTGLYTVVFTVPFAAVPVVTVTLADPPADDNVVCLRGVSQNGFTVAVRDIDPGAGDSSAPQDSAFHFMALGARG</sequence>
<evidence type="ECO:0000313" key="2">
    <source>
        <dbReference type="Proteomes" id="UP001336250"/>
    </source>
</evidence>
<proteinExistence type="predicted"/>
<reference evidence="1 2" key="1">
    <citation type="submission" date="2024-02" db="EMBL/GenBank/DDBJ databases">
        <title>Genome sequence of Aquincola sp. MAHUQ-54.</title>
        <authorList>
            <person name="Huq M.A."/>
        </authorList>
    </citation>
    <scope>NUCLEOTIDE SEQUENCE [LARGE SCALE GENOMIC DNA]</scope>
    <source>
        <strain evidence="1 2">MAHUQ-54</strain>
    </source>
</reference>
<accession>A0AAW9QLB5</accession>
<dbReference type="Proteomes" id="UP001336250">
    <property type="component" value="Unassembled WGS sequence"/>
</dbReference>
<evidence type="ECO:0000313" key="1">
    <source>
        <dbReference type="EMBL" id="MEF7616362.1"/>
    </source>
</evidence>
<keyword evidence="2" id="KW-1185">Reference proteome</keyword>
<organism evidence="1 2">
    <name type="scientific">Aquincola agrisoli</name>
    <dbReference type="NCBI Taxonomy" id="3119538"/>
    <lineage>
        <taxon>Bacteria</taxon>
        <taxon>Pseudomonadati</taxon>
        <taxon>Pseudomonadota</taxon>
        <taxon>Betaproteobacteria</taxon>
        <taxon>Burkholderiales</taxon>
        <taxon>Sphaerotilaceae</taxon>
        <taxon>Aquincola</taxon>
    </lineage>
</organism>
<comment type="caution">
    <text evidence="1">The sequence shown here is derived from an EMBL/GenBank/DDBJ whole genome shotgun (WGS) entry which is preliminary data.</text>
</comment>
<protein>
    <recommendedName>
        <fullName evidence="3">Tail protein</fullName>
    </recommendedName>
</protein>
<dbReference type="AlphaFoldDB" id="A0AAW9QLB5"/>
<dbReference type="RefSeq" id="WP_332291837.1">
    <property type="nucleotide sequence ID" value="NZ_JAZIBG010000041.1"/>
</dbReference>
<dbReference type="EMBL" id="JAZIBG010000041">
    <property type="protein sequence ID" value="MEF7616362.1"/>
    <property type="molecule type" value="Genomic_DNA"/>
</dbReference>
<evidence type="ECO:0008006" key="3">
    <source>
        <dbReference type="Google" id="ProtNLM"/>
    </source>
</evidence>